<accession>F8KPZ1</accession>
<reference evidence="1 2" key="1">
    <citation type="journal article" date="2011" name="J. Bacteriol.">
        <title>Genome sequence of Helicobacter bizzozeronii strain CIII-1, an isolate from human gastric mucosa.</title>
        <authorList>
            <person name="Schott T."/>
            <person name="Rossi M."/>
            <person name="Hanninen M.L."/>
        </authorList>
    </citation>
    <scope>NUCLEOTIDE SEQUENCE [LARGE SCALE GENOMIC DNA]</scope>
    <source>
        <strain evidence="1 2">CIII-1</strain>
    </source>
</reference>
<evidence type="ECO:0000313" key="1">
    <source>
        <dbReference type="EMBL" id="CCB79137.1"/>
    </source>
</evidence>
<keyword evidence="2" id="KW-1185">Reference proteome</keyword>
<gene>
    <name evidence="1" type="ordered locus">HBZC1_01510</name>
</gene>
<protein>
    <submittedName>
        <fullName evidence="1">Uncharacterized protein</fullName>
    </submittedName>
</protein>
<evidence type="ECO:0000313" key="2">
    <source>
        <dbReference type="Proteomes" id="UP000008387"/>
    </source>
</evidence>
<dbReference type="EMBL" id="FR871757">
    <property type="protein sequence ID" value="CCB79137.1"/>
    <property type="molecule type" value="Genomic_DNA"/>
</dbReference>
<organism evidence="1 2">
    <name type="scientific">Helicobacter bizzozeronii (strain CIII-1)</name>
    <dbReference type="NCBI Taxonomy" id="1002804"/>
    <lineage>
        <taxon>Bacteria</taxon>
        <taxon>Pseudomonadati</taxon>
        <taxon>Campylobacterota</taxon>
        <taxon>Epsilonproteobacteria</taxon>
        <taxon>Campylobacterales</taxon>
        <taxon>Helicobacteraceae</taxon>
        <taxon>Helicobacter</taxon>
    </lineage>
</organism>
<dbReference type="STRING" id="1002804.HBZC1_01510"/>
<dbReference type="Proteomes" id="UP000008387">
    <property type="component" value="Chromosome"/>
</dbReference>
<proteinExistence type="predicted"/>
<dbReference type="KEGG" id="hbi:HBZC1_01510"/>
<sequence length="44" mass="5005">MVQIIKPDKTMQKIKKVAVGTSQICQRDSLNFLFIVCPPKNMVL</sequence>
<dbReference type="AlphaFoldDB" id="F8KPZ1"/>
<dbReference type="HOGENOM" id="CLU_3217022_0_0_7"/>
<name>F8KPZ1_HELBC</name>